<protein>
    <submittedName>
        <fullName evidence="7">ABC transporter substrate-binding protein</fullName>
    </submittedName>
</protein>
<feature type="chain" id="PRO_5032645336" evidence="5">
    <location>
        <begin position="22"/>
        <end position="385"/>
    </location>
</feature>
<dbReference type="InterPro" id="IPR028081">
    <property type="entry name" value="Leu-bd"/>
</dbReference>
<dbReference type="SUPFAM" id="SSF53822">
    <property type="entry name" value="Periplasmic binding protein-like I"/>
    <property type="match status" value="1"/>
</dbReference>
<dbReference type="AlphaFoldDB" id="A0A7T3RD40"/>
<dbReference type="CDD" id="cd06347">
    <property type="entry name" value="PBP1_ABC_LivK_ligand_binding-like"/>
    <property type="match status" value="1"/>
</dbReference>
<dbReference type="PRINTS" id="PR00337">
    <property type="entry name" value="LEUILEVALBP"/>
</dbReference>
<gene>
    <name evidence="7" type="ORF">IWA51_11650</name>
</gene>
<dbReference type="RefSeq" id="WP_198442549.1">
    <property type="nucleotide sequence ID" value="NZ_CBCSHE010000005.1"/>
</dbReference>
<dbReference type="EMBL" id="CP064936">
    <property type="protein sequence ID" value="QQA00891.1"/>
    <property type="molecule type" value="Genomic_DNA"/>
</dbReference>
<reference evidence="7 8" key="1">
    <citation type="submission" date="2020-11" db="EMBL/GenBank/DDBJ databases">
        <title>Treponema Peruensis nv. sp., first commensal Treponema isolated from human feces.</title>
        <authorList>
            <person name="Belkhou C."/>
            <person name="Raes J."/>
        </authorList>
    </citation>
    <scope>NUCLEOTIDE SEQUENCE [LARGE SCALE GENOMIC DNA]</scope>
    <source>
        <strain evidence="7 8">RCC2812</strain>
    </source>
</reference>
<evidence type="ECO:0000313" key="8">
    <source>
        <dbReference type="Proteomes" id="UP000595224"/>
    </source>
</evidence>
<dbReference type="InterPro" id="IPR000709">
    <property type="entry name" value="Leu_Ile_Val-bd"/>
</dbReference>
<accession>A0A7T3RD40</accession>
<dbReference type="Gene3D" id="3.40.50.2300">
    <property type="match status" value="2"/>
</dbReference>
<keyword evidence="2" id="KW-0813">Transport</keyword>
<evidence type="ECO:0000256" key="5">
    <source>
        <dbReference type="SAM" id="SignalP"/>
    </source>
</evidence>
<organism evidence="7 8">
    <name type="scientific">Treponema peruense</name>
    <dbReference type="NCBI Taxonomy" id="2787628"/>
    <lineage>
        <taxon>Bacteria</taxon>
        <taxon>Pseudomonadati</taxon>
        <taxon>Spirochaetota</taxon>
        <taxon>Spirochaetia</taxon>
        <taxon>Spirochaetales</taxon>
        <taxon>Treponemataceae</taxon>
        <taxon>Treponema</taxon>
    </lineage>
</organism>
<evidence type="ECO:0000256" key="4">
    <source>
        <dbReference type="ARBA" id="ARBA00022970"/>
    </source>
</evidence>
<dbReference type="PANTHER" id="PTHR30483">
    <property type="entry name" value="LEUCINE-SPECIFIC-BINDING PROTEIN"/>
    <property type="match status" value="1"/>
</dbReference>
<keyword evidence="8" id="KW-1185">Reference proteome</keyword>
<dbReference type="Proteomes" id="UP000595224">
    <property type="component" value="Chromosome"/>
</dbReference>
<feature type="signal peptide" evidence="5">
    <location>
        <begin position="1"/>
        <end position="21"/>
    </location>
</feature>
<dbReference type="Pfam" id="PF13458">
    <property type="entry name" value="Peripla_BP_6"/>
    <property type="match status" value="1"/>
</dbReference>
<dbReference type="KEGG" id="tper:IWA51_11650"/>
<evidence type="ECO:0000256" key="2">
    <source>
        <dbReference type="ARBA" id="ARBA00022448"/>
    </source>
</evidence>
<dbReference type="GO" id="GO:0006865">
    <property type="term" value="P:amino acid transport"/>
    <property type="evidence" value="ECO:0007669"/>
    <property type="project" value="UniProtKB-KW"/>
</dbReference>
<dbReference type="InterPro" id="IPR051010">
    <property type="entry name" value="BCAA_transport"/>
</dbReference>
<name>A0A7T3RD40_9SPIR</name>
<evidence type="ECO:0000256" key="1">
    <source>
        <dbReference type="ARBA" id="ARBA00010062"/>
    </source>
</evidence>
<dbReference type="PROSITE" id="PS51257">
    <property type="entry name" value="PROKAR_LIPOPROTEIN"/>
    <property type="match status" value="1"/>
</dbReference>
<keyword evidence="3 5" id="KW-0732">Signal</keyword>
<feature type="domain" description="Leucine-binding protein" evidence="6">
    <location>
        <begin position="31"/>
        <end position="363"/>
    </location>
</feature>
<proteinExistence type="inferred from homology"/>
<comment type="similarity">
    <text evidence="1">Belongs to the leucine-binding protein family.</text>
</comment>
<sequence length="385" mass="40661">MKKGIKNVLLGTAVVSAMMMAASCSGKKNDTIKIGGIAPLSGGVAVYGVECKNGIDLAVEEINAAGGINGQKIEFICEDDEGDSAKSVNAYKKLVTKDRVKVIIGSLTSGCTMAITNLAQAQKVVQIAPAATAVAITDAGNYVFRACYTDPFQGKIGGKFAYENLGTKKAAILYDIGNDYSVGLTDNFTAEYTSMGGSIVSKESYSTGDKDFNAQLTKIKAANPEVIYLPDYYGTVALIAKQLRAQGINVPIVGADGWDGLTDNAGDEVLNGYYSNHYSEDSSSAAVQTFVKAFKAKYNKAPNSFAVLGYDCVYMLRDAIKASGSTDDSAKIRDALEATNGDYVTGHIVFDANRNPIKSAVMIKLVKADDGKLATAYEATVDISK</sequence>
<evidence type="ECO:0000256" key="3">
    <source>
        <dbReference type="ARBA" id="ARBA00022729"/>
    </source>
</evidence>
<evidence type="ECO:0000313" key="7">
    <source>
        <dbReference type="EMBL" id="QQA00891.1"/>
    </source>
</evidence>
<dbReference type="PANTHER" id="PTHR30483:SF6">
    <property type="entry name" value="PERIPLASMIC BINDING PROTEIN OF ABC TRANSPORTER FOR NATURAL AMINO ACIDS"/>
    <property type="match status" value="1"/>
</dbReference>
<keyword evidence="4" id="KW-0029">Amino-acid transport</keyword>
<evidence type="ECO:0000259" key="6">
    <source>
        <dbReference type="Pfam" id="PF13458"/>
    </source>
</evidence>
<dbReference type="InterPro" id="IPR028082">
    <property type="entry name" value="Peripla_BP_I"/>
</dbReference>